<dbReference type="Gene3D" id="2.40.50.140">
    <property type="entry name" value="Nucleic acid-binding proteins"/>
    <property type="match status" value="10"/>
</dbReference>
<feature type="domain" description="S1 motif" evidence="11">
    <location>
        <begin position="513"/>
        <end position="583"/>
    </location>
</feature>
<evidence type="ECO:0000256" key="4">
    <source>
        <dbReference type="ARBA" id="ARBA00022553"/>
    </source>
</evidence>
<comment type="subcellular location">
    <subcellularLocation>
        <location evidence="1">Nucleus</location>
        <location evidence="1">Nucleolus</location>
    </subcellularLocation>
</comment>
<dbReference type="InterPro" id="IPR003107">
    <property type="entry name" value="HAT"/>
</dbReference>
<evidence type="ECO:0000256" key="10">
    <source>
        <dbReference type="SAM" id="MobiDB-lite"/>
    </source>
</evidence>
<gene>
    <name evidence="12" type="ORF">SU7_0730</name>
</gene>
<feature type="compositionally biased region" description="Acidic residues" evidence="10">
    <location>
        <begin position="186"/>
        <end position="196"/>
    </location>
</feature>
<organism evidence="12 13">
    <name type="scientific">Saccharomyces arboricola (strain H-6 / AS 2.3317 / CBS 10644)</name>
    <name type="common">Yeast</name>
    <dbReference type="NCBI Taxonomy" id="1160507"/>
    <lineage>
        <taxon>Eukaryota</taxon>
        <taxon>Fungi</taxon>
        <taxon>Dikarya</taxon>
        <taxon>Ascomycota</taxon>
        <taxon>Saccharomycotina</taxon>
        <taxon>Saccharomycetes</taxon>
        <taxon>Saccharomycetales</taxon>
        <taxon>Saccharomycetaceae</taxon>
        <taxon>Saccharomyces</taxon>
    </lineage>
</organism>
<comment type="caution">
    <text evidence="12">The sequence shown here is derived from an EMBL/GenBank/DDBJ whole genome shotgun (WGS) entry which is preliminary data.</text>
</comment>
<dbReference type="CDD" id="cd05693">
    <property type="entry name" value="S1_Rrp5_repeat_hs1_sc1"/>
    <property type="match status" value="1"/>
</dbReference>
<protein>
    <recommendedName>
        <fullName evidence="8">rRNA biogenesis protein RRP5</fullName>
    </recommendedName>
    <alternativeName>
        <fullName evidence="9">Ribosomal RNA-processing protein 5</fullName>
    </alternativeName>
</protein>
<feature type="compositionally biased region" description="Basic and acidic residues" evidence="10">
    <location>
        <begin position="85"/>
        <end position="98"/>
    </location>
</feature>
<feature type="region of interest" description="Disordered" evidence="10">
    <location>
        <begin position="1369"/>
        <end position="1390"/>
    </location>
</feature>
<evidence type="ECO:0000256" key="9">
    <source>
        <dbReference type="ARBA" id="ARBA00076674"/>
    </source>
</evidence>
<dbReference type="FunFam" id="2.40.50.140:FF:000196">
    <property type="entry name" value="rRNA biogenesis protein RRP5"/>
    <property type="match status" value="1"/>
</dbReference>
<evidence type="ECO:0000256" key="7">
    <source>
        <dbReference type="ARBA" id="ARBA00055575"/>
    </source>
</evidence>
<dbReference type="Gene3D" id="1.25.40.10">
    <property type="entry name" value="Tetratricopeptide repeat domain"/>
    <property type="match status" value="1"/>
</dbReference>
<feature type="domain" description="S1 motif" evidence="11">
    <location>
        <begin position="610"/>
        <end position="679"/>
    </location>
</feature>
<dbReference type="FunFam" id="2.40.50.140:FF:000396">
    <property type="entry name" value="rRNA biogenesis protein RRP5"/>
    <property type="match status" value="1"/>
</dbReference>
<evidence type="ECO:0000313" key="12">
    <source>
        <dbReference type="EMBL" id="EJS44184.1"/>
    </source>
</evidence>
<accession>J8Q9D5</accession>
<dbReference type="FunFam" id="2.40.50.140:FF:000155">
    <property type="entry name" value="rRNA biogenesis protein RRP5"/>
    <property type="match status" value="1"/>
</dbReference>
<feature type="domain" description="S1 motif" evidence="11">
    <location>
        <begin position="693"/>
        <end position="772"/>
    </location>
</feature>
<dbReference type="InterPro" id="IPR045209">
    <property type="entry name" value="Rrp5"/>
</dbReference>
<dbReference type="SUPFAM" id="SSF50249">
    <property type="entry name" value="Nucleic acid-binding proteins"/>
    <property type="match status" value="11"/>
</dbReference>
<dbReference type="PROSITE" id="PS50126">
    <property type="entry name" value="S1"/>
    <property type="match status" value="11"/>
</dbReference>
<dbReference type="SUPFAM" id="SSF48452">
    <property type="entry name" value="TPR-like"/>
    <property type="match status" value="1"/>
</dbReference>
<evidence type="ECO:0000259" key="11">
    <source>
        <dbReference type="PROSITE" id="PS50126"/>
    </source>
</evidence>
<comment type="function">
    <text evidence="7">Involved in the biogenesis of rRNA. Required for the formation of 18S and 5.8S rRNA.</text>
</comment>
<keyword evidence="5" id="KW-0677">Repeat</keyword>
<dbReference type="Pfam" id="PF00575">
    <property type="entry name" value="S1"/>
    <property type="match status" value="3"/>
</dbReference>
<evidence type="ECO:0000256" key="1">
    <source>
        <dbReference type="ARBA" id="ARBA00004604"/>
    </source>
</evidence>
<dbReference type="InterPro" id="IPR003029">
    <property type="entry name" value="S1_domain"/>
</dbReference>
<reference evidence="12 13" key="1">
    <citation type="journal article" date="2013" name="BMC Genomics">
        <title>High quality de novo sequencing and assembly of the Saccharomyces arboricolus genome.</title>
        <authorList>
            <person name="Liti G."/>
            <person name="Nguyen Ba A.N."/>
            <person name="Blythe M."/>
            <person name="Mueller C.A."/>
            <person name="Bergstroem A."/>
            <person name="Cubillos F.A."/>
            <person name="Dafhnis-Calas F."/>
            <person name="Khoshraftar S."/>
            <person name="Malla S."/>
            <person name="Mehta N."/>
            <person name="Siow C.C."/>
            <person name="Warringer J."/>
            <person name="Moses A.M."/>
            <person name="Louis E.J."/>
            <person name="Nieduszynski C.A."/>
        </authorList>
    </citation>
    <scope>NUCLEOTIDE SEQUENCE [LARGE SCALE GENOMIC DNA]</scope>
    <source>
        <strain evidence="13">H-6 / AS 2.3317 / CBS 10644</strain>
    </source>
</reference>
<feature type="compositionally biased region" description="Acidic residues" evidence="10">
    <location>
        <begin position="1414"/>
        <end position="1426"/>
    </location>
</feature>
<feature type="region of interest" description="Disordered" evidence="10">
    <location>
        <begin position="61"/>
        <end position="106"/>
    </location>
</feature>
<feature type="compositionally biased region" description="Polar residues" evidence="10">
    <location>
        <begin position="68"/>
        <end position="77"/>
    </location>
</feature>
<dbReference type="CDD" id="cd05703">
    <property type="entry name" value="S1_Rrp5_repeat_hs12_sc9"/>
    <property type="match status" value="1"/>
</dbReference>
<evidence type="ECO:0000256" key="6">
    <source>
        <dbReference type="ARBA" id="ARBA00023242"/>
    </source>
</evidence>
<evidence type="ECO:0000256" key="5">
    <source>
        <dbReference type="ARBA" id="ARBA00022737"/>
    </source>
</evidence>
<dbReference type="PANTHER" id="PTHR23270:SF10">
    <property type="entry name" value="PROTEIN RRP5 HOMOLOG"/>
    <property type="match status" value="1"/>
</dbReference>
<keyword evidence="6" id="KW-0539">Nucleus</keyword>
<feature type="compositionally biased region" description="Basic and acidic residues" evidence="10">
    <location>
        <begin position="175"/>
        <end position="185"/>
    </location>
</feature>
<dbReference type="HOGENOM" id="CLU_000845_0_0_1"/>
<dbReference type="InterPro" id="IPR048058">
    <property type="entry name" value="Rrp5_S1_rpt_hs11_sc8"/>
</dbReference>
<feature type="region of interest" description="Disordered" evidence="10">
    <location>
        <begin position="1413"/>
        <end position="1440"/>
    </location>
</feature>
<dbReference type="InterPro" id="IPR012340">
    <property type="entry name" value="NA-bd_OB-fold"/>
</dbReference>
<feature type="domain" description="S1 motif" evidence="11">
    <location>
        <begin position="797"/>
        <end position="866"/>
    </location>
</feature>
<dbReference type="PANTHER" id="PTHR23270">
    <property type="entry name" value="PROGRAMMED CELL DEATH PROTEIN 11 PRE-RRNA PROCESSING PROTEIN RRP5"/>
    <property type="match status" value="1"/>
</dbReference>
<feature type="compositionally biased region" description="Polar residues" evidence="10">
    <location>
        <begin position="22"/>
        <end position="31"/>
    </location>
</feature>
<sequence length="1726" mass="192937">MVASTKRKRDDEFPLSREDSTKQPSASSLVRNTEEVSFPRGGSSALTPLELKQVANEAANDVLFGNENAKTTETSTRPLKKKKTTKEATSKDSDKSETSSENSGEAKVNLVEHVNFKTLKNGSSLLGQISGITKQDLCITFTDGISGYVNLTHISDVFTSILEDLDEDMDSDAETADKTKSKGDDTEYESSDDEDEKNDKSNDLPNLKKYFHIGQWLRCSVIKNTFLEPATKKTKKKRIELTIEPSFVNTYSDEDLVKSTSIQCAIKSIEDHGAILDVGLPDFTGFIAKKDISNFENLLPGAVFLGNITKKSDRSIVVNTNFSDKKNRITQISSIDAVIPGQIVDLLCETITKNGVSGKAFGLVSGVINVSHLRSFSEEDLKHKFAIGSSIRCRIIACLENKSGDKVLILSTLPHILRLEDSLKSTEGLDAFPIGYTFESCAVKGRDSDYLYLALDDDRLGKVHSSRVGEIENPEKLSSRVLGYSPVDDIYQLSTDPKYLKLKYLRTNDIPIGELAPSCEITSVSSSGIELKIFNGQFKANVPALHISDTRLVYPERKFKIGSKVKGRILSVNLRGNVHMTLKKSLVNIEADESPLVSNYESAKEIKEKNEKTLATVQVFKPNGCVISFFGGLSGFLPNSEISEVFVKKPEEHLRLGQTVVVKLLDVDADRRRIIATCKVSNEQAAQQKDTIENIVPGRTLITVSVIEKTKESVIVEIPGVNLRGVIYAGHLSDARIEQNRAQLKKIRIGAELTGLVIDKDTRTRVFNMTLKSSLIKDAKKKTLPLTYDDVKNIKKDVPMHAYIKSISDKGLFVAFNGKFIGLVLPSYAVDSRDIDINKTFYINQSVTVYLLRTDDQNQKFLLSLKAPKVKEEKKQVESNIESPIDSSIKTWDDISIGSVVKAKIKSVKKNQLNVILAANLHGRVDIAEVFDTYEEIKDKKQPLSHYKKDDVIQVKIIGNHDVKSHKFLPITHRISKASILELSMKPLELKSKETHTKTLEEIKVGEELTGFVNNSSGNHLWLTISPVLKARISLLDLTENDTRFSENVESVFPLGSALQVKVASVDHEHGFINAIGKTHVDVDMSTIKVADELPGRVLNVAEKYVLLDLGNKVTGISFITDALDDFSISLKEAFQDKINNVIPTTVLAVNAENKKIELSLRSATPKSRSINSHNDVKQGDIVDGIIKNVNDKGIFVYLSKKVEAFVPVTKLSDSYLKEWKKFYKPMQYVVGKVVTCSEDSRISLTLRESEVNGDLKVLKSYSDIKAGDIFDGTVKNVTDFGVFVKLDNTVNATGLAHVTEIADKKPEDLSVLFGVGDRVKAIVLKTNPEKKQISLSLKASHFSKGAETTSTTDQAEKEDEDEIMADVDFNDSDNASDAEDQDIKVTDKKAEIPSDGLSLSAGFDWTASILDQAQEEEESEEDQENFTENKKHKHKRRKEKIVQDKTIDINTRAPESVADFERLIIGNPNSSVLWMNYMAFQLQLSEIEKARELAERALKTINFREEAEKLNIWIAMLNLENTFGTEETLEDVFYRACQYMDSYIIHTKLLGIYEISAKLDKAAELFKTTAKKFGSEKPSIWVSWGDFLISHNEEQEARTILSNALKSLPKRSHIEVVRKFAQLEFAKGDPERGRSLFEGLVADAPKRIDLWNVYVDQEVKAKDKKKVEDLFERIITKKITRKQAKFFFNKWLEFEQSQSDEKAVEYVKAKATEYVTSHETPKADE</sequence>
<name>J8Q9D5_SACAR</name>
<dbReference type="OrthoDB" id="412781at2759"/>
<evidence type="ECO:0000313" key="13">
    <source>
        <dbReference type="Proteomes" id="UP000006968"/>
    </source>
</evidence>
<proteinExistence type="predicted"/>
<dbReference type="CDD" id="cd05702">
    <property type="entry name" value="S1_Rrp5_repeat_hs11_sc8"/>
    <property type="match status" value="1"/>
</dbReference>
<dbReference type="EMBL" id="ALIE01000045">
    <property type="protein sequence ID" value="EJS44184.1"/>
    <property type="molecule type" value="Genomic_DNA"/>
</dbReference>
<feature type="region of interest" description="Disordered" evidence="10">
    <location>
        <begin position="1"/>
        <end position="46"/>
    </location>
</feature>
<keyword evidence="4" id="KW-0597">Phosphoprotein</keyword>
<feature type="region of interest" description="Disordered" evidence="10">
    <location>
        <begin position="169"/>
        <end position="201"/>
    </location>
</feature>
<dbReference type="SMART" id="SM00316">
    <property type="entry name" value="S1"/>
    <property type="match status" value="12"/>
</dbReference>
<evidence type="ECO:0000256" key="8">
    <source>
        <dbReference type="ARBA" id="ARBA00073619"/>
    </source>
</evidence>
<feature type="compositionally biased region" description="Basic and acidic residues" evidence="10">
    <location>
        <begin position="8"/>
        <end position="21"/>
    </location>
</feature>
<dbReference type="CDD" id="cd05708">
    <property type="entry name" value="S1_Rrp5_repeat_sc12"/>
    <property type="match status" value="1"/>
</dbReference>
<dbReference type="InterPro" id="IPR011990">
    <property type="entry name" value="TPR-like_helical_dom_sf"/>
</dbReference>
<feature type="domain" description="S1 motif" evidence="11">
    <location>
        <begin position="1006"/>
        <end position="1086"/>
    </location>
</feature>
<dbReference type="CDD" id="cd05698">
    <property type="entry name" value="S1_Rrp5_repeat_hs6_sc5"/>
    <property type="match status" value="1"/>
</dbReference>
<dbReference type="CDD" id="cd05706">
    <property type="entry name" value="S1_Rrp5_repeat_sc10"/>
    <property type="match status" value="1"/>
</dbReference>
<keyword evidence="2" id="KW-0690">Ribosome biogenesis</keyword>
<feature type="compositionally biased region" description="Acidic residues" evidence="10">
    <location>
        <begin position="1369"/>
        <end position="1381"/>
    </location>
</feature>
<evidence type="ECO:0000256" key="2">
    <source>
        <dbReference type="ARBA" id="ARBA00022517"/>
    </source>
</evidence>
<feature type="domain" description="S1 motif" evidence="11">
    <location>
        <begin position="898"/>
        <end position="974"/>
    </location>
</feature>
<dbReference type="FunFam" id="2.40.50.140:FF:000394">
    <property type="entry name" value="rRNA biogenesis protein RRP5"/>
    <property type="match status" value="1"/>
</dbReference>
<feature type="domain" description="S1 motif" evidence="11">
    <location>
        <begin position="122"/>
        <end position="167"/>
    </location>
</feature>
<dbReference type="GO" id="GO:0003723">
    <property type="term" value="F:RNA binding"/>
    <property type="evidence" value="ECO:0007669"/>
    <property type="project" value="TreeGrafter"/>
</dbReference>
<dbReference type="FunFam" id="2.40.50.140:FF:000103">
    <property type="entry name" value="protein RRP5 homolog"/>
    <property type="match status" value="1"/>
</dbReference>
<dbReference type="FunFam" id="2.40.50.140:FF:000423">
    <property type="entry name" value="rRNA biogenesis protein RRP5"/>
    <property type="match status" value="1"/>
</dbReference>
<dbReference type="SMART" id="SM00386">
    <property type="entry name" value="HAT"/>
    <property type="match status" value="6"/>
</dbReference>
<dbReference type="GO" id="GO:0032040">
    <property type="term" value="C:small-subunit processome"/>
    <property type="evidence" value="ECO:0007669"/>
    <property type="project" value="TreeGrafter"/>
</dbReference>
<dbReference type="GO" id="GO:0006364">
    <property type="term" value="P:rRNA processing"/>
    <property type="evidence" value="ECO:0007669"/>
    <property type="project" value="UniProtKB-KW"/>
</dbReference>
<feature type="domain" description="S1 motif" evidence="11">
    <location>
        <begin position="1091"/>
        <end position="1162"/>
    </location>
</feature>
<dbReference type="Proteomes" id="UP000006968">
    <property type="component" value="Chromosome IV"/>
</dbReference>
<feature type="domain" description="S1 motif" evidence="11">
    <location>
        <begin position="341"/>
        <end position="413"/>
    </location>
</feature>
<keyword evidence="3" id="KW-0698">rRNA processing</keyword>
<dbReference type="FunFam" id="1.25.40.10:FF:000671">
    <property type="entry name" value="rRNA biogenesis protein RRP5"/>
    <property type="match status" value="1"/>
</dbReference>
<dbReference type="InterPro" id="IPR048059">
    <property type="entry name" value="Rrp5_S1_rpt_hs1_sc1"/>
</dbReference>
<dbReference type="Pfam" id="PF23240">
    <property type="entry name" value="HAT_PRP39_N"/>
    <property type="match status" value="1"/>
</dbReference>
<keyword evidence="13" id="KW-1185">Reference proteome</keyword>
<feature type="domain" description="S1 motif" evidence="11">
    <location>
        <begin position="1268"/>
        <end position="1339"/>
    </location>
</feature>
<feature type="domain" description="S1 motif" evidence="11">
    <location>
        <begin position="1180"/>
        <end position="1248"/>
    </location>
</feature>
<evidence type="ECO:0000256" key="3">
    <source>
        <dbReference type="ARBA" id="ARBA00022552"/>
    </source>
</evidence>
<feature type="compositionally biased region" description="Basic residues" evidence="10">
    <location>
        <begin position="1431"/>
        <end position="1440"/>
    </location>
</feature>